<dbReference type="Proteomes" id="UP000321523">
    <property type="component" value="Unassembled WGS sequence"/>
</dbReference>
<evidence type="ECO:0000313" key="2">
    <source>
        <dbReference type="Proteomes" id="UP000321523"/>
    </source>
</evidence>
<dbReference type="AlphaFoldDB" id="A0A512E4R8"/>
<dbReference type="InterPro" id="IPR029063">
    <property type="entry name" value="SAM-dependent_MTases_sf"/>
</dbReference>
<protein>
    <recommendedName>
        <fullName evidence="3">O-methyltransferase domain-containing protein</fullName>
    </recommendedName>
</protein>
<reference evidence="1 2" key="1">
    <citation type="submission" date="2019-07" db="EMBL/GenBank/DDBJ databases">
        <title>Whole genome shotgun sequence of Skermanella aerolata NBRC 106429.</title>
        <authorList>
            <person name="Hosoyama A."/>
            <person name="Uohara A."/>
            <person name="Ohji S."/>
            <person name="Ichikawa N."/>
        </authorList>
    </citation>
    <scope>NUCLEOTIDE SEQUENCE [LARGE SCALE GENOMIC DNA]</scope>
    <source>
        <strain evidence="1 2">NBRC 106429</strain>
    </source>
</reference>
<evidence type="ECO:0008006" key="3">
    <source>
        <dbReference type="Google" id="ProtNLM"/>
    </source>
</evidence>
<dbReference type="Gene3D" id="3.40.50.150">
    <property type="entry name" value="Vaccinia Virus protein VP39"/>
    <property type="match status" value="1"/>
</dbReference>
<dbReference type="SUPFAM" id="SSF53335">
    <property type="entry name" value="S-adenosyl-L-methionine-dependent methyltransferases"/>
    <property type="match status" value="1"/>
</dbReference>
<organism evidence="1 2">
    <name type="scientific">Skermanella aerolata</name>
    <dbReference type="NCBI Taxonomy" id="393310"/>
    <lineage>
        <taxon>Bacteria</taxon>
        <taxon>Pseudomonadati</taxon>
        <taxon>Pseudomonadota</taxon>
        <taxon>Alphaproteobacteria</taxon>
        <taxon>Rhodospirillales</taxon>
        <taxon>Azospirillaceae</taxon>
        <taxon>Skermanella</taxon>
    </lineage>
</organism>
<accession>A0A512E4R8</accession>
<comment type="caution">
    <text evidence="1">The sequence shown here is derived from an EMBL/GenBank/DDBJ whole genome shotgun (WGS) entry which is preliminary data.</text>
</comment>
<proteinExistence type="predicted"/>
<dbReference type="EMBL" id="BJYZ01000141">
    <property type="protein sequence ID" value="GEO43707.1"/>
    <property type="molecule type" value="Genomic_DNA"/>
</dbReference>
<keyword evidence="2" id="KW-1185">Reference proteome</keyword>
<sequence>MAVAQVRENGFQDRTKVLLGTVDDVPAVPPLDAATLFGVLHHVPGDEAKRTILCALAVCLKPGAPLILALRRDRVSVAQPSRLLS</sequence>
<name>A0A512E4R8_9PROT</name>
<evidence type="ECO:0000313" key="1">
    <source>
        <dbReference type="EMBL" id="GEO43707.1"/>
    </source>
</evidence>
<gene>
    <name evidence="1" type="ORF">SAE02_78550</name>
</gene>